<dbReference type="PROSITE" id="PS51464">
    <property type="entry name" value="SIS"/>
    <property type="match status" value="1"/>
</dbReference>
<organism evidence="2 3">
    <name type="scientific">Aerophobetes bacterium</name>
    <dbReference type="NCBI Taxonomy" id="2030807"/>
    <lineage>
        <taxon>Bacteria</taxon>
        <taxon>Candidatus Aerophobota</taxon>
    </lineage>
</organism>
<accession>A0A2A4YGR5</accession>
<evidence type="ECO:0000259" key="1">
    <source>
        <dbReference type="PROSITE" id="PS51464"/>
    </source>
</evidence>
<protein>
    <submittedName>
        <fullName evidence="2">Phosphoheptose isomerase</fullName>
    </submittedName>
</protein>
<dbReference type="GO" id="GO:0016853">
    <property type="term" value="F:isomerase activity"/>
    <property type="evidence" value="ECO:0007669"/>
    <property type="project" value="UniProtKB-KW"/>
</dbReference>
<dbReference type="GO" id="GO:0097367">
    <property type="term" value="F:carbohydrate derivative binding"/>
    <property type="evidence" value="ECO:0007669"/>
    <property type="project" value="InterPro"/>
</dbReference>
<proteinExistence type="predicted"/>
<dbReference type="PANTHER" id="PTHR30390">
    <property type="entry name" value="SEDOHEPTULOSE 7-PHOSPHATE ISOMERASE / DNAA INITIATOR-ASSOCIATING FACTOR FOR REPLICATION INITIATION"/>
    <property type="match status" value="1"/>
</dbReference>
<dbReference type="EMBL" id="NVUU01000047">
    <property type="protein sequence ID" value="PCI94026.1"/>
    <property type="molecule type" value="Genomic_DNA"/>
</dbReference>
<comment type="caution">
    <text evidence="2">The sequence shown here is derived from an EMBL/GenBank/DDBJ whole genome shotgun (WGS) entry which is preliminary data.</text>
</comment>
<dbReference type="PANTHER" id="PTHR30390:SF7">
    <property type="entry name" value="PHOSPHOHEPTOSE ISOMERASE"/>
    <property type="match status" value="1"/>
</dbReference>
<name>A0A2A4YGR5_UNCAE</name>
<feature type="domain" description="SIS" evidence="1">
    <location>
        <begin position="35"/>
        <end position="194"/>
    </location>
</feature>
<dbReference type="CDD" id="cd05006">
    <property type="entry name" value="SIS_GmhA"/>
    <property type="match status" value="1"/>
</dbReference>
<evidence type="ECO:0000313" key="3">
    <source>
        <dbReference type="Proteomes" id="UP000217838"/>
    </source>
</evidence>
<dbReference type="AlphaFoldDB" id="A0A2A4YGR5"/>
<dbReference type="InterPro" id="IPR001347">
    <property type="entry name" value="SIS_dom"/>
</dbReference>
<dbReference type="Proteomes" id="UP000217838">
    <property type="component" value="Unassembled WGS sequence"/>
</dbReference>
<dbReference type="InterPro" id="IPR046348">
    <property type="entry name" value="SIS_dom_sf"/>
</dbReference>
<gene>
    <name evidence="2" type="ORF">COB11_04465</name>
</gene>
<sequence length="211" mass="22921">MKEAILHSAKDAVKAAKLLLEDRSVSFIESATLLITSCYKEGGKLLIAGNGGSLCDAMHFAEELTGYYREKRAALAAVALSDPGHMSCVANDTGFDEVFVRSVEALARPGDILIVLTTSGNSKNLHKAVLAAKKKKINTIAFLGKTGGCIKGLSDLEWIVEGFKYSDRIQEVHMAAIHMIIEMVEKQLFDLSLTKSIEPPLHSQPRVKAHL</sequence>
<dbReference type="Gene3D" id="3.40.50.10490">
    <property type="entry name" value="Glucose-6-phosphate isomerase like protein, domain 1"/>
    <property type="match status" value="1"/>
</dbReference>
<reference evidence="3" key="1">
    <citation type="submission" date="2017-08" db="EMBL/GenBank/DDBJ databases">
        <title>A dynamic microbial community with high functional redundancy inhabits the cold, oxic subseafloor aquifer.</title>
        <authorList>
            <person name="Tully B.J."/>
            <person name="Wheat C.G."/>
            <person name="Glazer B.T."/>
            <person name="Huber J.A."/>
        </authorList>
    </citation>
    <scope>NUCLEOTIDE SEQUENCE [LARGE SCALE GENOMIC DNA]</scope>
</reference>
<dbReference type="InterPro" id="IPR035461">
    <property type="entry name" value="GmhA/DiaA"/>
</dbReference>
<evidence type="ECO:0000313" key="2">
    <source>
        <dbReference type="EMBL" id="PCI94026.1"/>
    </source>
</evidence>
<dbReference type="SUPFAM" id="SSF53697">
    <property type="entry name" value="SIS domain"/>
    <property type="match status" value="1"/>
</dbReference>
<dbReference type="GO" id="GO:1901135">
    <property type="term" value="P:carbohydrate derivative metabolic process"/>
    <property type="evidence" value="ECO:0007669"/>
    <property type="project" value="InterPro"/>
</dbReference>
<keyword evidence="2" id="KW-0413">Isomerase</keyword>
<dbReference type="InterPro" id="IPR050099">
    <property type="entry name" value="SIS_GmhA/DiaA_subfam"/>
</dbReference>
<dbReference type="Pfam" id="PF13580">
    <property type="entry name" value="SIS_2"/>
    <property type="match status" value="1"/>
</dbReference>